<dbReference type="PROSITE" id="PS51918">
    <property type="entry name" value="RADICAL_SAM"/>
    <property type="match status" value="1"/>
</dbReference>
<reference evidence="7 8" key="1">
    <citation type="submission" date="2019-07" db="EMBL/GenBank/DDBJ databases">
        <title>Genome sequencing of Bacteroides dorei iSURF_12.</title>
        <authorList>
            <person name="Sevigny J.L."/>
            <person name="Ruoff K.L."/>
            <person name="Price C.E."/>
            <person name="Valls R.A."/>
            <person name="O'Toole G.A."/>
        </authorList>
    </citation>
    <scope>NUCLEOTIDE SEQUENCE [LARGE SCALE GENOMIC DNA]</scope>
    <source>
        <strain evidence="7 8">ANK132K_1B</strain>
    </source>
</reference>
<sequence length="463" mass="52488">MPQKKVGHFFYNKSLLIIMNGELDYDDILHFPEEIVVEKINDFYLVIAVQTANWIVLYNSRQIDFLNMLRSGKCVGDVIETVDSEEAMGDLKIVLAAIFARKFAGVNGEVTKEYLEGYKMLNIYITNACNLKCKHCFMLSGKKLENELTLEDWMKVLTSFKENGGEFVTFSGGEPLMFKNFPQIISHAHDLGLKSTVLSNGLLWSGKLIHDLALFIDEIQFSLDGVDEETNSMVRGSGHFEKVVDTIVKFANAGVKTSVATTFTYDNLNENTQTRYKNLVDLIKEKTSGKDVFFKLSKKLLPGRDVHFKAEENEKYSAIIKDIEKHVDENADYENFLAGHTANLVAINCGLGGISVSSDGNVYFCNRINEMESFGNVTEKPMSFFMEKGKEIHLATSVENVIPCKDCELRYICDGGCRIDDFDFAGKIQSSALPYHQISCNDEKKNKLKKRMIDSFNYFYKFD</sequence>
<evidence type="ECO:0000256" key="4">
    <source>
        <dbReference type="ARBA" id="ARBA00023004"/>
    </source>
</evidence>
<dbReference type="GO" id="GO:0003824">
    <property type="term" value="F:catalytic activity"/>
    <property type="evidence" value="ECO:0007669"/>
    <property type="project" value="InterPro"/>
</dbReference>
<dbReference type="CDD" id="cd01335">
    <property type="entry name" value="Radical_SAM"/>
    <property type="match status" value="1"/>
</dbReference>
<feature type="domain" description="Radical SAM core" evidence="6">
    <location>
        <begin position="115"/>
        <end position="348"/>
    </location>
</feature>
<dbReference type="SUPFAM" id="SSF102114">
    <property type="entry name" value="Radical SAM enzymes"/>
    <property type="match status" value="1"/>
</dbReference>
<keyword evidence="5" id="KW-0411">Iron-sulfur</keyword>
<dbReference type="NCBIfam" id="TIGR04085">
    <property type="entry name" value="rSAM_more_4Fe4S"/>
    <property type="match status" value="1"/>
</dbReference>
<dbReference type="PANTHER" id="PTHR11228:SF7">
    <property type="entry name" value="PQQA PEPTIDE CYCLASE"/>
    <property type="match status" value="1"/>
</dbReference>
<dbReference type="Pfam" id="PF04055">
    <property type="entry name" value="Radical_SAM"/>
    <property type="match status" value="1"/>
</dbReference>
<evidence type="ECO:0000256" key="1">
    <source>
        <dbReference type="ARBA" id="ARBA00001966"/>
    </source>
</evidence>
<dbReference type="EMBL" id="VOIF01000014">
    <property type="protein sequence ID" value="TWV70633.1"/>
    <property type="molecule type" value="Genomic_DNA"/>
</dbReference>
<dbReference type="GO" id="GO:0051536">
    <property type="term" value="F:iron-sulfur cluster binding"/>
    <property type="evidence" value="ECO:0007669"/>
    <property type="project" value="UniProtKB-KW"/>
</dbReference>
<dbReference type="InterPro" id="IPR058240">
    <property type="entry name" value="rSAM_sf"/>
</dbReference>
<comment type="caution">
    <text evidence="7">The sequence shown here is derived from an EMBL/GenBank/DDBJ whole genome shotgun (WGS) entry which is preliminary data.</text>
</comment>
<name>A0A5C6L2S7_9BACT</name>
<dbReference type="InterPro" id="IPR013785">
    <property type="entry name" value="Aldolase_TIM"/>
</dbReference>
<evidence type="ECO:0000256" key="5">
    <source>
        <dbReference type="ARBA" id="ARBA00023014"/>
    </source>
</evidence>
<keyword evidence="4" id="KW-0408">Iron</keyword>
<keyword evidence="2" id="KW-0949">S-adenosyl-L-methionine</keyword>
<dbReference type="InterPro" id="IPR007197">
    <property type="entry name" value="rSAM"/>
</dbReference>
<dbReference type="InterPro" id="IPR050377">
    <property type="entry name" value="Radical_SAM_PqqE_MftC-like"/>
</dbReference>
<dbReference type="Proteomes" id="UP000315833">
    <property type="component" value="Unassembled WGS sequence"/>
</dbReference>
<accession>A0A5C6L2S7</accession>
<comment type="cofactor">
    <cofactor evidence="1">
        <name>[4Fe-4S] cluster</name>
        <dbReference type="ChEBI" id="CHEBI:49883"/>
    </cofactor>
</comment>
<dbReference type="Gene3D" id="3.20.20.70">
    <property type="entry name" value="Aldolase class I"/>
    <property type="match status" value="1"/>
</dbReference>
<evidence type="ECO:0000256" key="2">
    <source>
        <dbReference type="ARBA" id="ARBA00022691"/>
    </source>
</evidence>
<evidence type="ECO:0000259" key="6">
    <source>
        <dbReference type="PROSITE" id="PS51918"/>
    </source>
</evidence>
<dbReference type="SFLD" id="SFLDS00029">
    <property type="entry name" value="Radical_SAM"/>
    <property type="match status" value="1"/>
</dbReference>
<organism evidence="7 8">
    <name type="scientific">Phocaeicola dorei</name>
    <dbReference type="NCBI Taxonomy" id="357276"/>
    <lineage>
        <taxon>Bacteria</taxon>
        <taxon>Pseudomonadati</taxon>
        <taxon>Bacteroidota</taxon>
        <taxon>Bacteroidia</taxon>
        <taxon>Bacteroidales</taxon>
        <taxon>Bacteroidaceae</taxon>
        <taxon>Phocaeicola</taxon>
    </lineage>
</organism>
<proteinExistence type="predicted"/>
<dbReference type="AlphaFoldDB" id="A0A5C6L2S7"/>
<evidence type="ECO:0000313" key="7">
    <source>
        <dbReference type="EMBL" id="TWV70633.1"/>
    </source>
</evidence>
<dbReference type="SFLD" id="SFLDG01067">
    <property type="entry name" value="SPASM/twitch_domain_containing"/>
    <property type="match status" value="1"/>
</dbReference>
<protein>
    <submittedName>
        <fullName evidence="7">Radical SAM protein</fullName>
    </submittedName>
</protein>
<dbReference type="PANTHER" id="PTHR11228">
    <property type="entry name" value="RADICAL SAM DOMAIN PROTEIN"/>
    <property type="match status" value="1"/>
</dbReference>
<gene>
    <name evidence="7" type="ORF">FSA04_12070</name>
</gene>
<keyword evidence="3" id="KW-0479">Metal-binding</keyword>
<dbReference type="InterPro" id="IPR023885">
    <property type="entry name" value="4Fe4S-binding_SPASM_dom"/>
</dbReference>
<evidence type="ECO:0000313" key="8">
    <source>
        <dbReference type="Proteomes" id="UP000315833"/>
    </source>
</evidence>
<dbReference type="GO" id="GO:0046872">
    <property type="term" value="F:metal ion binding"/>
    <property type="evidence" value="ECO:0007669"/>
    <property type="project" value="UniProtKB-KW"/>
</dbReference>
<dbReference type="SFLD" id="SFLDG01386">
    <property type="entry name" value="main_SPASM_domain-containing"/>
    <property type="match status" value="1"/>
</dbReference>
<evidence type="ECO:0000256" key="3">
    <source>
        <dbReference type="ARBA" id="ARBA00022723"/>
    </source>
</evidence>